<dbReference type="AlphaFoldDB" id="A0A9P6NBD7"/>
<accession>A0A9P6NBD7</accession>
<evidence type="ECO:0000313" key="2">
    <source>
        <dbReference type="Proteomes" id="UP000886653"/>
    </source>
</evidence>
<gene>
    <name evidence="1" type="ORF">CROQUDRAFT_99194</name>
</gene>
<dbReference type="Proteomes" id="UP000886653">
    <property type="component" value="Unassembled WGS sequence"/>
</dbReference>
<keyword evidence="2" id="KW-1185">Reference proteome</keyword>
<comment type="caution">
    <text evidence="1">The sequence shown here is derived from an EMBL/GenBank/DDBJ whole genome shotgun (WGS) entry which is preliminary data.</text>
</comment>
<protein>
    <submittedName>
        <fullName evidence="1">Uncharacterized protein</fullName>
    </submittedName>
</protein>
<organism evidence="1 2">
    <name type="scientific">Cronartium quercuum f. sp. fusiforme G11</name>
    <dbReference type="NCBI Taxonomy" id="708437"/>
    <lineage>
        <taxon>Eukaryota</taxon>
        <taxon>Fungi</taxon>
        <taxon>Dikarya</taxon>
        <taxon>Basidiomycota</taxon>
        <taxon>Pucciniomycotina</taxon>
        <taxon>Pucciniomycetes</taxon>
        <taxon>Pucciniales</taxon>
        <taxon>Coleosporiaceae</taxon>
        <taxon>Cronartium</taxon>
    </lineage>
</organism>
<proteinExistence type="predicted"/>
<reference evidence="1" key="1">
    <citation type="submission" date="2013-11" db="EMBL/GenBank/DDBJ databases">
        <title>Genome sequence of the fusiform rust pathogen reveals effectors for host alternation and coevolution with pine.</title>
        <authorList>
            <consortium name="DOE Joint Genome Institute"/>
            <person name="Smith K."/>
            <person name="Pendleton A."/>
            <person name="Kubisiak T."/>
            <person name="Anderson C."/>
            <person name="Salamov A."/>
            <person name="Aerts A."/>
            <person name="Riley R."/>
            <person name="Clum A."/>
            <person name="Lindquist E."/>
            <person name="Ence D."/>
            <person name="Campbell M."/>
            <person name="Kronenberg Z."/>
            <person name="Feau N."/>
            <person name="Dhillon B."/>
            <person name="Hamelin R."/>
            <person name="Burleigh J."/>
            <person name="Smith J."/>
            <person name="Yandell M."/>
            <person name="Nelson C."/>
            <person name="Grigoriev I."/>
            <person name="Davis J."/>
        </authorList>
    </citation>
    <scope>NUCLEOTIDE SEQUENCE</scope>
    <source>
        <strain evidence="1">G11</strain>
    </source>
</reference>
<dbReference type="EMBL" id="MU167402">
    <property type="protein sequence ID" value="KAG0141109.1"/>
    <property type="molecule type" value="Genomic_DNA"/>
</dbReference>
<name>A0A9P6NBD7_9BASI</name>
<sequence>MSWNAVPKHRVVNTGHTQRALPGPEGVPPHHCWLPFRPGSRTLTVSRFILYAVTLFYFSVPGSYRCEDTTLVITFQLYGHSLNWLVQDKFCTAVAGFGPNWFS</sequence>
<evidence type="ECO:0000313" key="1">
    <source>
        <dbReference type="EMBL" id="KAG0141109.1"/>
    </source>
</evidence>